<name>A0A420YNF8_9PEZI</name>
<sequence>MSADDDLNSGLLGIGLSLSDSEDSSQETEKPLTRAEKNAQTEEEFQKLRSVYKAKIENGEIWQTIDLPLKETVSKPLGQELLHAVEELYFFRRYSEALDFVGKVLEEEENASRLDNDSRELLGYYQRRCADRMRQ</sequence>
<comment type="caution">
    <text evidence="2">The sequence shown here is derived from an EMBL/GenBank/DDBJ whole genome shotgun (WGS) entry which is preliminary data.</text>
</comment>
<organism evidence="2 3">
    <name type="scientific">Coniochaeta pulveracea</name>
    <dbReference type="NCBI Taxonomy" id="177199"/>
    <lineage>
        <taxon>Eukaryota</taxon>
        <taxon>Fungi</taxon>
        <taxon>Dikarya</taxon>
        <taxon>Ascomycota</taxon>
        <taxon>Pezizomycotina</taxon>
        <taxon>Sordariomycetes</taxon>
        <taxon>Sordariomycetidae</taxon>
        <taxon>Coniochaetales</taxon>
        <taxon>Coniochaetaceae</taxon>
        <taxon>Coniochaeta</taxon>
    </lineage>
</organism>
<gene>
    <name evidence="2" type="ORF">DL546_005604</name>
</gene>
<evidence type="ECO:0000256" key="1">
    <source>
        <dbReference type="SAM" id="MobiDB-lite"/>
    </source>
</evidence>
<keyword evidence="3" id="KW-1185">Reference proteome</keyword>
<dbReference type="EMBL" id="QVQW01000001">
    <property type="protein sequence ID" value="RKU49404.1"/>
    <property type="molecule type" value="Genomic_DNA"/>
</dbReference>
<protein>
    <submittedName>
        <fullName evidence="2">Uncharacterized protein</fullName>
    </submittedName>
</protein>
<evidence type="ECO:0000313" key="2">
    <source>
        <dbReference type="EMBL" id="RKU49404.1"/>
    </source>
</evidence>
<reference evidence="2 3" key="1">
    <citation type="submission" date="2018-08" db="EMBL/GenBank/DDBJ databases">
        <title>Draft genome of the lignicolous fungus Coniochaeta pulveracea.</title>
        <authorList>
            <person name="Borstlap C.J."/>
            <person name="De Witt R.N."/>
            <person name="Botha A."/>
            <person name="Volschenk H."/>
        </authorList>
    </citation>
    <scope>NUCLEOTIDE SEQUENCE [LARGE SCALE GENOMIC DNA]</scope>
    <source>
        <strain evidence="2 3">CAB683</strain>
    </source>
</reference>
<feature type="compositionally biased region" description="Low complexity" evidence="1">
    <location>
        <begin position="8"/>
        <end position="19"/>
    </location>
</feature>
<proteinExistence type="predicted"/>
<feature type="region of interest" description="Disordered" evidence="1">
    <location>
        <begin position="1"/>
        <end position="41"/>
    </location>
</feature>
<dbReference type="Proteomes" id="UP000275385">
    <property type="component" value="Unassembled WGS sequence"/>
</dbReference>
<dbReference type="AlphaFoldDB" id="A0A420YNF8"/>
<feature type="compositionally biased region" description="Basic and acidic residues" evidence="1">
    <location>
        <begin position="27"/>
        <end position="41"/>
    </location>
</feature>
<accession>A0A420YNF8</accession>
<dbReference type="STRING" id="177199.A0A420YNF8"/>
<evidence type="ECO:0000313" key="3">
    <source>
        <dbReference type="Proteomes" id="UP000275385"/>
    </source>
</evidence>
<dbReference type="OrthoDB" id="3938544at2759"/>